<evidence type="ECO:0000313" key="3">
    <source>
        <dbReference type="Proteomes" id="UP001606099"/>
    </source>
</evidence>
<sequence>MRFGLLPAFRRRRWLASTLSLTALSATPALQAAGLLDKLFKGKDPAMSIETDEFDWEISTCKYSLDIELRGNSRVDTLSYGNRFIDASGKDVGRFFTGFGAPWGGGDGPMGGDRRRARLPKTLELSYYDYIEGVLYQLQAPLPIEHIHARFSERTVTRGEPYGKVVQKYNDIRIGVGPQGHIMVWLASVSGNQVELATYQATPVKDFDPAEYNRKLPGGSFYLNADRFRELSFDTNRLSPQTQERIRAGWRADPRYYFETLRLKYPWRFKLTGAVSQVTELGGWYANGEAQAIGAWKWRATARRWSSVQFLTPVSSGTWTSKASATIC</sequence>
<feature type="chain" id="PRO_5046913543" evidence="1">
    <location>
        <begin position="33"/>
        <end position="328"/>
    </location>
</feature>
<evidence type="ECO:0000256" key="1">
    <source>
        <dbReference type="SAM" id="SignalP"/>
    </source>
</evidence>
<proteinExistence type="predicted"/>
<dbReference type="InterPro" id="IPR021326">
    <property type="entry name" value="DUF2931"/>
</dbReference>
<dbReference type="RefSeq" id="WP_394463428.1">
    <property type="nucleotide sequence ID" value="NZ_JBIGHZ010000010.1"/>
</dbReference>
<name>A0ABW7FZQ9_9BURK</name>
<dbReference type="EMBL" id="JBIGHZ010000010">
    <property type="protein sequence ID" value="MFG6449824.1"/>
    <property type="molecule type" value="Genomic_DNA"/>
</dbReference>
<dbReference type="Pfam" id="PF11153">
    <property type="entry name" value="DUF2931"/>
    <property type="match status" value="1"/>
</dbReference>
<feature type="signal peptide" evidence="1">
    <location>
        <begin position="1"/>
        <end position="32"/>
    </location>
</feature>
<evidence type="ECO:0000313" key="2">
    <source>
        <dbReference type="EMBL" id="MFG6449824.1"/>
    </source>
</evidence>
<accession>A0ABW7FZQ9</accession>
<keyword evidence="1" id="KW-0732">Signal</keyword>
<protein>
    <submittedName>
        <fullName evidence="2">DUF2931 family protein</fullName>
    </submittedName>
</protein>
<dbReference type="Proteomes" id="UP001606099">
    <property type="component" value="Unassembled WGS sequence"/>
</dbReference>
<keyword evidence="3" id="KW-1185">Reference proteome</keyword>
<comment type="caution">
    <text evidence="2">The sequence shown here is derived from an EMBL/GenBank/DDBJ whole genome shotgun (WGS) entry which is preliminary data.</text>
</comment>
<gene>
    <name evidence="2" type="ORF">ACG0Z6_16530</name>
</gene>
<reference evidence="2 3" key="1">
    <citation type="submission" date="2024-08" db="EMBL/GenBank/DDBJ databases">
        <authorList>
            <person name="Lu H."/>
        </authorList>
    </citation>
    <scope>NUCLEOTIDE SEQUENCE [LARGE SCALE GENOMIC DNA]</scope>
    <source>
        <strain evidence="2 3">BYS180W</strain>
    </source>
</reference>
<organism evidence="2 3">
    <name type="scientific">Roseateles rivi</name>
    <dbReference type="NCBI Taxonomy" id="3299028"/>
    <lineage>
        <taxon>Bacteria</taxon>
        <taxon>Pseudomonadati</taxon>
        <taxon>Pseudomonadota</taxon>
        <taxon>Betaproteobacteria</taxon>
        <taxon>Burkholderiales</taxon>
        <taxon>Sphaerotilaceae</taxon>
        <taxon>Roseateles</taxon>
    </lineage>
</organism>